<proteinExistence type="predicted"/>
<evidence type="ECO:0000313" key="1">
    <source>
        <dbReference type="EMBL" id="KAG8229170.1"/>
    </source>
</evidence>
<dbReference type="EMBL" id="KZ308414">
    <property type="protein sequence ID" value="KAG8229170.1"/>
    <property type="molecule type" value="Genomic_DNA"/>
</dbReference>
<reference evidence="1" key="1">
    <citation type="submission" date="2013-04" db="EMBL/GenBank/DDBJ databases">
        <authorList>
            <person name="Qu J."/>
            <person name="Murali S.C."/>
            <person name="Bandaranaike D."/>
            <person name="Bellair M."/>
            <person name="Blankenburg K."/>
            <person name="Chao H."/>
            <person name="Dinh H."/>
            <person name="Doddapaneni H."/>
            <person name="Downs B."/>
            <person name="Dugan-Rocha S."/>
            <person name="Elkadiri S."/>
            <person name="Gnanaolivu R.D."/>
            <person name="Hernandez B."/>
            <person name="Javaid M."/>
            <person name="Jayaseelan J.C."/>
            <person name="Lee S."/>
            <person name="Li M."/>
            <person name="Ming W."/>
            <person name="Munidasa M."/>
            <person name="Muniz J."/>
            <person name="Nguyen L."/>
            <person name="Ongeri F."/>
            <person name="Osuji N."/>
            <person name="Pu L.-L."/>
            <person name="Puazo M."/>
            <person name="Qu C."/>
            <person name="Quiroz J."/>
            <person name="Raj R."/>
            <person name="Weissenberger G."/>
            <person name="Xin Y."/>
            <person name="Zou X."/>
            <person name="Han Y."/>
            <person name="Richards S."/>
            <person name="Worley K."/>
            <person name="Muzny D."/>
            <person name="Gibbs R."/>
        </authorList>
    </citation>
    <scope>NUCLEOTIDE SEQUENCE</scope>
    <source>
        <strain evidence="1">Sampled in the wild</strain>
    </source>
</reference>
<gene>
    <name evidence="1" type="ORF">J437_LFUL009887</name>
</gene>
<sequence length="174" mass="19857">MENTATKLRTRNNILHELCRTTWSSSAETLQTTAVGIVYSTAEYCAPWNNQDYPNRLAADLEPHPPADLRWKSALLREYNKTPGKNTGKINVLRVAMGSHTLQKNRLLLINHGEFGLSSIEYERIMAGVLTRFINGGKHYLRNVTAVLKDSHIIEEYKTRAYNGNFYHFLMATD</sequence>
<name>A0A8K0K8I1_LADFU</name>
<accession>A0A8K0K8I1</accession>
<dbReference type="OrthoDB" id="7474161at2759"/>
<evidence type="ECO:0000313" key="2">
    <source>
        <dbReference type="Proteomes" id="UP000792457"/>
    </source>
</evidence>
<protein>
    <submittedName>
        <fullName evidence="1">Uncharacterized protein</fullName>
    </submittedName>
</protein>
<dbReference type="Proteomes" id="UP000792457">
    <property type="component" value="Unassembled WGS sequence"/>
</dbReference>
<organism evidence="1 2">
    <name type="scientific">Ladona fulva</name>
    <name type="common">Scarce chaser dragonfly</name>
    <name type="synonym">Libellula fulva</name>
    <dbReference type="NCBI Taxonomy" id="123851"/>
    <lineage>
        <taxon>Eukaryota</taxon>
        <taxon>Metazoa</taxon>
        <taxon>Ecdysozoa</taxon>
        <taxon>Arthropoda</taxon>
        <taxon>Hexapoda</taxon>
        <taxon>Insecta</taxon>
        <taxon>Pterygota</taxon>
        <taxon>Palaeoptera</taxon>
        <taxon>Odonata</taxon>
        <taxon>Epiprocta</taxon>
        <taxon>Anisoptera</taxon>
        <taxon>Libelluloidea</taxon>
        <taxon>Libellulidae</taxon>
        <taxon>Ladona</taxon>
    </lineage>
</organism>
<keyword evidence="2" id="KW-1185">Reference proteome</keyword>
<comment type="caution">
    <text evidence="1">The sequence shown here is derived from an EMBL/GenBank/DDBJ whole genome shotgun (WGS) entry which is preliminary data.</text>
</comment>
<reference evidence="1" key="2">
    <citation type="submission" date="2017-10" db="EMBL/GenBank/DDBJ databases">
        <title>Ladona fulva Genome sequencing and assembly.</title>
        <authorList>
            <person name="Murali S."/>
            <person name="Richards S."/>
            <person name="Bandaranaike D."/>
            <person name="Bellair M."/>
            <person name="Blankenburg K."/>
            <person name="Chao H."/>
            <person name="Dinh H."/>
            <person name="Doddapaneni H."/>
            <person name="Dugan-Rocha S."/>
            <person name="Elkadiri S."/>
            <person name="Gnanaolivu R."/>
            <person name="Hernandez B."/>
            <person name="Skinner E."/>
            <person name="Javaid M."/>
            <person name="Lee S."/>
            <person name="Li M."/>
            <person name="Ming W."/>
            <person name="Munidasa M."/>
            <person name="Muniz J."/>
            <person name="Nguyen L."/>
            <person name="Hughes D."/>
            <person name="Osuji N."/>
            <person name="Pu L.-L."/>
            <person name="Puazo M."/>
            <person name="Qu C."/>
            <person name="Quiroz J."/>
            <person name="Raj R."/>
            <person name="Weissenberger G."/>
            <person name="Xin Y."/>
            <person name="Zou X."/>
            <person name="Han Y."/>
            <person name="Worley K."/>
            <person name="Muzny D."/>
            <person name="Gibbs R."/>
        </authorList>
    </citation>
    <scope>NUCLEOTIDE SEQUENCE</scope>
    <source>
        <strain evidence="1">Sampled in the wild</strain>
    </source>
</reference>
<dbReference type="AlphaFoldDB" id="A0A8K0K8I1"/>
<feature type="non-terminal residue" evidence="1">
    <location>
        <position position="1"/>
    </location>
</feature>